<keyword evidence="3" id="KW-1185">Reference proteome</keyword>
<dbReference type="Proteomes" id="UP000248882">
    <property type="component" value="Unassembled WGS sequence"/>
</dbReference>
<sequence>MNKIRILGLVLIAIGIAINFLPRNDGSAFLMGCFIGGGTVILVTGKIQRIKWNR</sequence>
<keyword evidence="1" id="KW-0472">Membrane</keyword>
<feature type="transmembrane region" description="Helical" evidence="1">
    <location>
        <begin position="27"/>
        <end position="45"/>
    </location>
</feature>
<evidence type="ECO:0000256" key="1">
    <source>
        <dbReference type="SAM" id="Phobius"/>
    </source>
</evidence>
<accession>A0A2W7QS41</accession>
<keyword evidence="1" id="KW-0812">Transmembrane</keyword>
<gene>
    <name evidence="2" type="ORF">LV85_02362</name>
</gene>
<organism evidence="2 3">
    <name type="scientific">Algoriphagus chordae</name>
    <dbReference type="NCBI Taxonomy" id="237019"/>
    <lineage>
        <taxon>Bacteria</taxon>
        <taxon>Pseudomonadati</taxon>
        <taxon>Bacteroidota</taxon>
        <taxon>Cytophagia</taxon>
        <taxon>Cytophagales</taxon>
        <taxon>Cyclobacteriaceae</taxon>
        <taxon>Algoriphagus</taxon>
    </lineage>
</organism>
<dbReference type="EMBL" id="QKZT01000009">
    <property type="protein sequence ID" value="PZX51418.1"/>
    <property type="molecule type" value="Genomic_DNA"/>
</dbReference>
<protein>
    <submittedName>
        <fullName evidence="2">Uncharacterized protein</fullName>
    </submittedName>
</protein>
<evidence type="ECO:0000313" key="2">
    <source>
        <dbReference type="EMBL" id="PZX51418.1"/>
    </source>
</evidence>
<comment type="caution">
    <text evidence="2">The sequence shown here is derived from an EMBL/GenBank/DDBJ whole genome shotgun (WGS) entry which is preliminary data.</text>
</comment>
<evidence type="ECO:0000313" key="3">
    <source>
        <dbReference type="Proteomes" id="UP000248882"/>
    </source>
</evidence>
<reference evidence="2 3" key="1">
    <citation type="submission" date="2018-06" db="EMBL/GenBank/DDBJ databases">
        <title>Genomic Encyclopedia of Archaeal and Bacterial Type Strains, Phase II (KMG-II): from individual species to whole genera.</title>
        <authorList>
            <person name="Goeker M."/>
        </authorList>
    </citation>
    <scope>NUCLEOTIDE SEQUENCE [LARGE SCALE GENOMIC DNA]</scope>
    <source>
        <strain evidence="2 3">DSM 19830</strain>
    </source>
</reference>
<proteinExistence type="predicted"/>
<name>A0A2W7QS41_9BACT</name>
<keyword evidence="1" id="KW-1133">Transmembrane helix</keyword>
<dbReference type="AlphaFoldDB" id="A0A2W7QS41"/>
<dbReference type="RefSeq" id="WP_158531176.1">
    <property type="nucleotide sequence ID" value="NZ_QKZT01000009.1"/>
</dbReference>